<dbReference type="Proteomes" id="UP000095281">
    <property type="component" value="Unplaced"/>
</dbReference>
<keyword evidence="1" id="KW-1185">Reference proteome</keyword>
<proteinExistence type="predicted"/>
<organism evidence="1 2">
    <name type="scientific">Meloidogyne hapla</name>
    <name type="common">Root-knot nematode worm</name>
    <dbReference type="NCBI Taxonomy" id="6305"/>
    <lineage>
        <taxon>Eukaryota</taxon>
        <taxon>Metazoa</taxon>
        <taxon>Ecdysozoa</taxon>
        <taxon>Nematoda</taxon>
        <taxon>Chromadorea</taxon>
        <taxon>Rhabditida</taxon>
        <taxon>Tylenchina</taxon>
        <taxon>Tylenchomorpha</taxon>
        <taxon>Tylenchoidea</taxon>
        <taxon>Meloidogynidae</taxon>
        <taxon>Meloidogyninae</taxon>
        <taxon>Meloidogyne</taxon>
    </lineage>
</organism>
<dbReference type="AlphaFoldDB" id="A0A1I8C0C3"/>
<name>A0A1I8C0C3_MELHA</name>
<evidence type="ECO:0000313" key="1">
    <source>
        <dbReference type="Proteomes" id="UP000095281"/>
    </source>
</evidence>
<sequence length="109" mass="12870">MEVELKLWVTDKPKVTDNKSMLSAPDPTRYGEDNVIEIVAPTNVNTAGKAILNYFSIPWKNNKLVFRLDWHKIEKPERPLNTEVYKEDTPEFEKLKKCNEIFEEERLFN</sequence>
<evidence type="ECO:0000313" key="2">
    <source>
        <dbReference type="WBParaSite" id="MhA1_Contig88.frz3.gene11"/>
    </source>
</evidence>
<dbReference type="WBParaSite" id="MhA1_Contig88.frz3.gene11">
    <property type="protein sequence ID" value="MhA1_Contig88.frz3.gene11"/>
    <property type="gene ID" value="MhA1_Contig88.frz3.gene11"/>
</dbReference>
<protein>
    <submittedName>
        <fullName evidence="2">Uncharacterized protein</fullName>
    </submittedName>
</protein>
<accession>A0A1I8C0C3</accession>
<reference evidence="2" key="1">
    <citation type="submission" date="2016-11" db="UniProtKB">
        <authorList>
            <consortium name="WormBaseParasite"/>
        </authorList>
    </citation>
    <scope>IDENTIFICATION</scope>
</reference>